<evidence type="ECO:0000259" key="4">
    <source>
        <dbReference type="Pfam" id="PF01555"/>
    </source>
</evidence>
<comment type="similarity">
    <text evidence="1">Belongs to the N(4)/N(6)-methyltransferase family.</text>
</comment>
<evidence type="ECO:0000313" key="5">
    <source>
        <dbReference type="EMBL" id="QHU07154.1"/>
    </source>
</evidence>
<dbReference type="Gene3D" id="3.40.50.150">
    <property type="entry name" value="Vaccinia Virus protein VP39"/>
    <property type="match status" value="1"/>
</dbReference>
<keyword evidence="3" id="KW-0808">Transferase</keyword>
<accession>A0A6C0JTY8</accession>
<reference evidence="5" key="1">
    <citation type="journal article" date="2020" name="Nature">
        <title>Giant virus diversity and host interactions through global metagenomics.</title>
        <authorList>
            <person name="Schulz F."/>
            <person name="Roux S."/>
            <person name="Paez-Espino D."/>
            <person name="Jungbluth S."/>
            <person name="Walsh D.A."/>
            <person name="Denef V.J."/>
            <person name="McMahon K.D."/>
            <person name="Konstantinidis K.T."/>
            <person name="Eloe-Fadrosh E.A."/>
            <person name="Kyrpides N.C."/>
            <person name="Woyke T."/>
        </authorList>
    </citation>
    <scope>NUCLEOTIDE SEQUENCE</scope>
    <source>
        <strain evidence="5">GVMAG-S-1040241-154</strain>
    </source>
</reference>
<dbReference type="InterPro" id="IPR002052">
    <property type="entry name" value="DNA_methylase_N6_adenine_CS"/>
</dbReference>
<evidence type="ECO:0000256" key="2">
    <source>
        <dbReference type="ARBA" id="ARBA00022603"/>
    </source>
</evidence>
<dbReference type="InterPro" id="IPR029063">
    <property type="entry name" value="SAM-dependent_MTases_sf"/>
</dbReference>
<dbReference type="GO" id="GO:0008170">
    <property type="term" value="F:N-methyltransferase activity"/>
    <property type="evidence" value="ECO:0007669"/>
    <property type="project" value="InterPro"/>
</dbReference>
<sequence>MVDINISNIDGLEYLKTISNNSINLILTDPPYIISKDTGMNTFYNTVKDNIENNIEFVKTEKEWEEYKTKNDIKDDTNKNNYLKYGSIYGKKYCVKTQYGDWDSNFTMDILDEYIKQFYNKLKDGGTLILFFDIWKLTELKNLMEKHKFKQLRFIEWIKTNPQPLNSKINYLTNVREIALVGVKKNKPVFNSEYDNGIYMFPLQGGKNRFHPTQKSLKLFEELISKHSNENDVVLDTFLGSGTTAIACKNKNRNFKGCEINKEYYDKIFTLL</sequence>
<dbReference type="InterPro" id="IPR002941">
    <property type="entry name" value="DNA_methylase_N4/N6"/>
</dbReference>
<dbReference type="AlphaFoldDB" id="A0A6C0JTY8"/>
<dbReference type="GO" id="GO:0032259">
    <property type="term" value="P:methylation"/>
    <property type="evidence" value="ECO:0007669"/>
    <property type="project" value="UniProtKB-KW"/>
</dbReference>
<dbReference type="Pfam" id="PF01555">
    <property type="entry name" value="N6_N4_Mtase"/>
    <property type="match status" value="1"/>
</dbReference>
<dbReference type="PRINTS" id="PR00508">
    <property type="entry name" value="S21N4MTFRASE"/>
</dbReference>
<organism evidence="5">
    <name type="scientific">viral metagenome</name>
    <dbReference type="NCBI Taxonomy" id="1070528"/>
    <lineage>
        <taxon>unclassified sequences</taxon>
        <taxon>metagenomes</taxon>
        <taxon>organismal metagenomes</taxon>
    </lineage>
</organism>
<dbReference type="SUPFAM" id="SSF53335">
    <property type="entry name" value="S-adenosyl-L-methionine-dependent methyltransferases"/>
    <property type="match status" value="1"/>
</dbReference>
<dbReference type="InterPro" id="IPR001091">
    <property type="entry name" value="RM_Methyltransferase"/>
</dbReference>
<keyword evidence="2" id="KW-0489">Methyltransferase</keyword>
<dbReference type="PROSITE" id="PS00092">
    <property type="entry name" value="N6_MTASE"/>
    <property type="match status" value="1"/>
</dbReference>
<evidence type="ECO:0000256" key="3">
    <source>
        <dbReference type="ARBA" id="ARBA00022679"/>
    </source>
</evidence>
<evidence type="ECO:0000256" key="1">
    <source>
        <dbReference type="ARBA" id="ARBA00006594"/>
    </source>
</evidence>
<proteinExistence type="inferred from homology"/>
<dbReference type="EMBL" id="MN740684">
    <property type="protein sequence ID" value="QHU07154.1"/>
    <property type="molecule type" value="Genomic_DNA"/>
</dbReference>
<name>A0A6C0JTY8_9ZZZZ</name>
<feature type="domain" description="DNA methylase N-4/N-6" evidence="4">
    <location>
        <begin position="23"/>
        <end position="268"/>
    </location>
</feature>
<protein>
    <recommendedName>
        <fullName evidence="4">DNA methylase N-4/N-6 domain-containing protein</fullName>
    </recommendedName>
</protein>
<dbReference type="GO" id="GO:0003677">
    <property type="term" value="F:DNA binding"/>
    <property type="evidence" value="ECO:0007669"/>
    <property type="project" value="InterPro"/>
</dbReference>